<evidence type="ECO:0000256" key="3">
    <source>
        <dbReference type="PROSITE-ProRule" id="PRU00333"/>
    </source>
</evidence>
<keyword evidence="6" id="KW-1185">Reference proteome</keyword>
<proteinExistence type="predicted"/>
<protein>
    <submittedName>
        <fullName evidence="5">Homocysteine S-methyltransferase family protein</fullName>
    </submittedName>
</protein>
<evidence type="ECO:0000313" key="5">
    <source>
        <dbReference type="EMBL" id="MBS3647602.1"/>
    </source>
</evidence>
<reference evidence="5" key="1">
    <citation type="submission" date="2021-04" db="EMBL/GenBank/DDBJ databases">
        <title>Pseudaminobacter soli sp. nov., isolated from paddy soil contaminated by heavy metals.</title>
        <authorList>
            <person name="Zhang K."/>
        </authorList>
    </citation>
    <scope>NUCLEOTIDE SEQUENCE</scope>
    <source>
        <strain evidence="5">19-2017</strain>
    </source>
</reference>
<dbReference type="GO" id="GO:0046872">
    <property type="term" value="F:metal ion binding"/>
    <property type="evidence" value="ECO:0007669"/>
    <property type="project" value="UniProtKB-KW"/>
</dbReference>
<dbReference type="AlphaFoldDB" id="A0A942DW45"/>
<keyword evidence="3" id="KW-0862">Zinc</keyword>
<dbReference type="InterPro" id="IPR036589">
    <property type="entry name" value="HCY_dom_sf"/>
</dbReference>
<feature type="domain" description="Hcy-binding" evidence="4">
    <location>
        <begin position="4"/>
        <end position="310"/>
    </location>
</feature>
<dbReference type="InterPro" id="IPR003726">
    <property type="entry name" value="HCY_dom"/>
</dbReference>
<name>A0A942DW45_9HYPH</name>
<dbReference type="RefSeq" id="WP_188253118.1">
    <property type="nucleotide sequence ID" value="NZ_JABVCF010000001.1"/>
</dbReference>
<dbReference type="Gene3D" id="3.20.20.330">
    <property type="entry name" value="Homocysteine-binding-like domain"/>
    <property type="match status" value="1"/>
</dbReference>
<dbReference type="Pfam" id="PF02574">
    <property type="entry name" value="S-methyl_trans"/>
    <property type="match status" value="1"/>
</dbReference>
<feature type="binding site" evidence="3">
    <location>
        <position position="226"/>
    </location>
    <ligand>
        <name>Zn(2+)</name>
        <dbReference type="ChEBI" id="CHEBI:29105"/>
    </ligand>
</feature>
<dbReference type="GO" id="GO:0008168">
    <property type="term" value="F:methyltransferase activity"/>
    <property type="evidence" value="ECO:0007669"/>
    <property type="project" value="UniProtKB-UniRule"/>
</dbReference>
<feature type="binding site" evidence="3">
    <location>
        <position position="295"/>
    </location>
    <ligand>
        <name>Zn(2+)</name>
        <dbReference type="ChEBI" id="CHEBI:29105"/>
    </ligand>
</feature>
<organism evidence="5 6">
    <name type="scientific">Pseudaminobacter soli</name>
    <name type="common">ex Zhang et al. 2022</name>
    <dbReference type="NCBI Taxonomy" id="2831468"/>
    <lineage>
        <taxon>Bacteria</taxon>
        <taxon>Pseudomonadati</taxon>
        <taxon>Pseudomonadota</taxon>
        <taxon>Alphaproteobacteria</taxon>
        <taxon>Hyphomicrobiales</taxon>
        <taxon>Phyllobacteriaceae</taxon>
        <taxon>Pseudaminobacter</taxon>
    </lineage>
</organism>
<dbReference type="PANTHER" id="PTHR11103">
    <property type="entry name" value="SLR1189 PROTEIN"/>
    <property type="match status" value="1"/>
</dbReference>
<dbReference type="PROSITE" id="PS50970">
    <property type="entry name" value="HCY"/>
    <property type="match status" value="1"/>
</dbReference>
<accession>A0A942DW45</accession>
<feature type="binding site" evidence="3">
    <location>
        <position position="296"/>
    </location>
    <ligand>
        <name>Zn(2+)</name>
        <dbReference type="ChEBI" id="CHEBI:29105"/>
    </ligand>
</feature>
<gene>
    <name evidence="5" type="ORF">KEU06_03050</name>
</gene>
<sequence length="318" mass="34607">MPKYRTSLPQTNGGIFLSDGGMETTLIFHEGIELPHFASYVLLESEKGRALLKRYYEKYLQIARSRGVGFVLDSATWRANPDWGAKIGHDISALKRINAASIDLLLELRREWETPTTPCVIGGAIGPRGDGYKAGLMDAAEAETYHAMQVETFAGTSADLVAGYTLTNYNEAIGIARAAAKNDMPCVISFTVETDGRLVTGLELRDAINAVDDATGGSPAYYMINCAHPTHFMQALEAGEAWIKRVRGVKANASTKSHQELDESVELDAGDPVDLGRRYGRLRREFPTMRILGGCCGTDHRHVAAICEACVEPAPQVA</sequence>
<keyword evidence="1 3" id="KW-0489">Methyltransferase</keyword>
<evidence type="ECO:0000256" key="1">
    <source>
        <dbReference type="ARBA" id="ARBA00022603"/>
    </source>
</evidence>
<evidence type="ECO:0000256" key="2">
    <source>
        <dbReference type="ARBA" id="ARBA00022679"/>
    </source>
</evidence>
<evidence type="ECO:0000313" key="6">
    <source>
        <dbReference type="Proteomes" id="UP000680348"/>
    </source>
</evidence>
<dbReference type="SUPFAM" id="SSF82282">
    <property type="entry name" value="Homocysteine S-methyltransferase"/>
    <property type="match status" value="1"/>
</dbReference>
<dbReference type="PANTHER" id="PTHR11103:SF18">
    <property type="entry name" value="SLR1189 PROTEIN"/>
    <property type="match status" value="1"/>
</dbReference>
<dbReference type="Proteomes" id="UP000680348">
    <property type="component" value="Unassembled WGS sequence"/>
</dbReference>
<evidence type="ECO:0000259" key="4">
    <source>
        <dbReference type="PROSITE" id="PS50970"/>
    </source>
</evidence>
<keyword evidence="3" id="KW-0479">Metal-binding</keyword>
<comment type="caution">
    <text evidence="5">The sequence shown here is derived from an EMBL/GenBank/DDBJ whole genome shotgun (WGS) entry which is preliminary data.</text>
</comment>
<comment type="cofactor">
    <cofactor evidence="3">
        <name>Zn(2+)</name>
        <dbReference type="ChEBI" id="CHEBI:29105"/>
    </cofactor>
</comment>
<keyword evidence="2 3" id="KW-0808">Transferase</keyword>
<dbReference type="GO" id="GO:0032259">
    <property type="term" value="P:methylation"/>
    <property type="evidence" value="ECO:0007669"/>
    <property type="project" value="UniProtKB-KW"/>
</dbReference>
<dbReference type="EMBL" id="JAGWCR010000001">
    <property type="protein sequence ID" value="MBS3647602.1"/>
    <property type="molecule type" value="Genomic_DNA"/>
</dbReference>